<feature type="region of interest" description="Disordered" evidence="9">
    <location>
        <begin position="599"/>
        <end position="646"/>
    </location>
</feature>
<evidence type="ECO:0000256" key="8">
    <source>
        <dbReference type="PIRSR" id="PIRSR600997-1"/>
    </source>
</evidence>
<feature type="region of interest" description="Disordered" evidence="9">
    <location>
        <begin position="1000"/>
        <end position="1022"/>
    </location>
</feature>
<comment type="similarity">
    <text evidence="1">Belongs to the type-B carboxylesterase/lipase family.</text>
</comment>
<dbReference type="EMBL" id="GGYP01005851">
    <property type="protein sequence ID" value="MDE50622.1"/>
    <property type="molecule type" value="Transcribed_RNA"/>
</dbReference>
<dbReference type="InterPro" id="IPR000997">
    <property type="entry name" value="Cholinesterase"/>
</dbReference>
<dbReference type="PANTHER" id="PTHR43918">
    <property type="entry name" value="ACETYLCHOLINESTERASE"/>
    <property type="match status" value="1"/>
</dbReference>
<dbReference type="GO" id="GO:0005615">
    <property type="term" value="C:extracellular space"/>
    <property type="evidence" value="ECO:0007669"/>
    <property type="project" value="TreeGrafter"/>
</dbReference>
<feature type="compositionally biased region" description="Polar residues" evidence="9">
    <location>
        <begin position="599"/>
        <end position="629"/>
    </location>
</feature>
<evidence type="ECO:0000256" key="4">
    <source>
        <dbReference type="ARBA" id="ARBA00023157"/>
    </source>
</evidence>
<dbReference type="PANTHER" id="PTHR43918:SF12">
    <property type="entry name" value="ACETYLCHOLINESTERASE 1"/>
    <property type="match status" value="1"/>
</dbReference>
<keyword evidence="2" id="KW-0719">Serine esterase</keyword>
<evidence type="ECO:0000256" key="6">
    <source>
        <dbReference type="ARBA" id="ARBA00037263"/>
    </source>
</evidence>
<dbReference type="GO" id="GO:0006581">
    <property type="term" value="P:acetylcholine catabolic process"/>
    <property type="evidence" value="ECO:0007669"/>
    <property type="project" value="TreeGrafter"/>
</dbReference>
<keyword evidence="10" id="KW-0472">Membrane</keyword>
<reference evidence="12" key="1">
    <citation type="submission" date="2018-10" db="EMBL/GenBank/DDBJ databases">
        <title>Transcriptome assembly of Aceria tosichella (Wheat curl mite) Type 2.</title>
        <authorList>
            <person name="Scully E.D."/>
            <person name="Geib S.M."/>
            <person name="Palmer N.A."/>
            <person name="Gupta A.K."/>
            <person name="Sarath G."/>
            <person name="Tatineni S."/>
        </authorList>
    </citation>
    <scope>NUCLEOTIDE SEQUENCE</scope>
    <source>
        <strain evidence="12">LincolnNE</strain>
    </source>
</reference>
<feature type="active site" description="Charge relay system" evidence="8">
    <location>
        <position position="584"/>
    </location>
</feature>
<name>A0A6G1SKY2_9ACAR</name>
<organism evidence="12">
    <name type="scientific">Aceria tosichella</name>
    <name type="common">wheat curl mite</name>
    <dbReference type="NCBI Taxonomy" id="561515"/>
    <lineage>
        <taxon>Eukaryota</taxon>
        <taxon>Metazoa</taxon>
        <taxon>Ecdysozoa</taxon>
        <taxon>Arthropoda</taxon>
        <taxon>Chelicerata</taxon>
        <taxon>Arachnida</taxon>
        <taxon>Acari</taxon>
        <taxon>Acariformes</taxon>
        <taxon>Trombidiformes</taxon>
        <taxon>Prostigmata</taxon>
        <taxon>Eupodina</taxon>
        <taxon>Eriophyoidea</taxon>
        <taxon>Eriophyidae</taxon>
        <taxon>Eriophyinae</taxon>
        <taxon>Aceriini</taxon>
        <taxon>Aceria</taxon>
    </lineage>
</organism>
<dbReference type="GO" id="GO:0003990">
    <property type="term" value="F:acetylcholinesterase activity"/>
    <property type="evidence" value="ECO:0007669"/>
    <property type="project" value="UniProtKB-EC"/>
</dbReference>
<feature type="transmembrane region" description="Helical" evidence="10">
    <location>
        <begin position="962"/>
        <end position="983"/>
    </location>
</feature>
<feature type="region of interest" description="Disordered" evidence="9">
    <location>
        <begin position="181"/>
        <end position="204"/>
    </location>
</feature>
<dbReference type="PRINTS" id="PR00878">
    <property type="entry name" value="CHOLNESTRASE"/>
</dbReference>
<evidence type="ECO:0000256" key="9">
    <source>
        <dbReference type="SAM" id="MobiDB-lite"/>
    </source>
</evidence>
<dbReference type="SUPFAM" id="SSF53474">
    <property type="entry name" value="alpha/beta-Hydrolases"/>
    <property type="match status" value="1"/>
</dbReference>
<protein>
    <submittedName>
        <fullName evidence="12">Acetylcholinesterase</fullName>
    </submittedName>
</protein>
<evidence type="ECO:0000256" key="10">
    <source>
        <dbReference type="SAM" id="Phobius"/>
    </source>
</evidence>
<feature type="compositionally biased region" description="Basic residues" evidence="9">
    <location>
        <begin position="181"/>
        <end position="195"/>
    </location>
</feature>
<evidence type="ECO:0000313" key="12">
    <source>
        <dbReference type="EMBL" id="MDE50622.1"/>
    </source>
</evidence>
<evidence type="ECO:0000259" key="11">
    <source>
        <dbReference type="Pfam" id="PF00135"/>
    </source>
</evidence>
<evidence type="ECO:0000256" key="7">
    <source>
        <dbReference type="ARBA" id="ARBA00048484"/>
    </source>
</evidence>
<evidence type="ECO:0000256" key="1">
    <source>
        <dbReference type="ARBA" id="ARBA00005964"/>
    </source>
</evidence>
<evidence type="ECO:0000256" key="3">
    <source>
        <dbReference type="ARBA" id="ARBA00022801"/>
    </source>
</evidence>
<keyword evidence="3" id="KW-0378">Hydrolase</keyword>
<keyword evidence="4" id="KW-1015">Disulfide bond</keyword>
<dbReference type="InterPro" id="IPR019826">
    <property type="entry name" value="Carboxylesterase_B_AS"/>
</dbReference>
<dbReference type="AlphaFoldDB" id="A0A6G1SKY2"/>
<feature type="active site" description="Acyl-ester intermediate" evidence="8">
    <location>
        <position position="457"/>
    </location>
</feature>
<dbReference type="GO" id="GO:0005886">
    <property type="term" value="C:plasma membrane"/>
    <property type="evidence" value="ECO:0007669"/>
    <property type="project" value="TreeGrafter"/>
</dbReference>
<dbReference type="InterPro" id="IPR002018">
    <property type="entry name" value="CarbesteraseB"/>
</dbReference>
<keyword evidence="5" id="KW-0325">Glycoprotein</keyword>
<sequence length="1022" mass="114957">MSQIKFKNHIQSGDVHGQHQESATMKITRFDSSLLVQSTLHVRCHGVHYLGQHHHRQKHKLSNAIKSIIILHLLQQLASFYHFNYNEQDTEIRLSSTPLFETFLLFAKAQENLASGGAGRQLERVRETERIDNLLRTQNNAAEGIGAHEEQPLDFIKYSTRQHGQPIIDETNQRHKHYHKNHCSHNSHQRHKHRYTGTTSRPDIDIDVKEEPTHRHRERNKRHNDIPAFIGGGAADRPIVATKKGLVKGITQRIFTGKFVDAFLGIPFAQPPIGKYRFRHPQPNNPWAGELDASRMSNSCYQVNDTFFGATFGGTSIWNANTPLDEDCLHLNIWTPFGAANATIASAQKIGYKRASLGSGFNSASKRPVLVWIFGGGFYSGTPTLTLYEGGVLASEEDIVVVSINYRISALGFLYFARPDAPGNAGLFDQLLALQWINDNIDQFGGDPARVTIFGESAGAVSVAFHLLSPLSRNLFSQAILQSGAATCPWGYMEARDLIANGLQLASSLNCPSNQSDLDAVIECLRRADPMALVSQEVGHTSSILNFPFVPVVDGSFLLESPIESLSKSNFKPARILLGSNNDEGGSWLVYMSEFSHCPSSNSGDQNNTDQVAQAPISTHSPPNKTPNMARTDPPEFHNDSNNPNEELDSLELIKSEQHQVAATYLHQTLTSSQIEAEPIHLQQSKNHTLQRSAAANQKQQQLEYLQNESKPCKPIENLSLNRDEFLRVLREDINPYAEHPIGKKAIVFEYSNWNNPHDPVSNYDGLDKIVGDYYFTCHVNEFALRYAQAGNAVYMYHFKQRSSLSPWPKWMGVIHGDEVNFVFGEPLNQAYNYTPKEVELSKRMMKYWANFARYGNPIVKTAENLSTQKENWPEYADRRQYFELHSEYIRVGRGPRSKQCAFWSHYLPQLIQSFDKNNQCQITGELSRIHPFPTTSLQFGHLRNSPYKQENHSLLATIPSFLLFSLIVILILSTLVGAFAIVSKRNSWKFNLWPINRGGGSTSSSPDNEDDGGRHNNSSNA</sequence>
<keyword evidence="10" id="KW-1133">Transmembrane helix</keyword>
<feature type="domain" description="Carboxylesterase type B" evidence="11">
    <location>
        <begin position="721"/>
        <end position="904"/>
    </location>
</feature>
<dbReference type="Pfam" id="PF00135">
    <property type="entry name" value="COesterase"/>
    <property type="match status" value="2"/>
</dbReference>
<dbReference type="InterPro" id="IPR050654">
    <property type="entry name" value="AChE-related_enzymes"/>
</dbReference>
<comment type="function">
    <text evidence="6">Rapidly hydrolyzes choline released into the synapse.</text>
</comment>
<keyword evidence="10" id="KW-0812">Transmembrane</keyword>
<comment type="catalytic activity">
    <reaction evidence="7">
        <text>acetylcholine + H2O = choline + acetate + H(+)</text>
        <dbReference type="Rhea" id="RHEA:17561"/>
        <dbReference type="ChEBI" id="CHEBI:15354"/>
        <dbReference type="ChEBI" id="CHEBI:15355"/>
        <dbReference type="ChEBI" id="CHEBI:15377"/>
        <dbReference type="ChEBI" id="CHEBI:15378"/>
        <dbReference type="ChEBI" id="CHEBI:30089"/>
        <dbReference type="EC" id="3.1.1.7"/>
    </reaction>
</comment>
<dbReference type="Gene3D" id="3.40.50.1820">
    <property type="entry name" value="alpha/beta hydrolase"/>
    <property type="match status" value="2"/>
</dbReference>
<evidence type="ECO:0000256" key="5">
    <source>
        <dbReference type="ARBA" id="ARBA00023180"/>
    </source>
</evidence>
<accession>A0A6G1SKY2</accession>
<proteinExistence type="inferred from homology"/>
<feature type="active site" description="Charge relay system" evidence="8">
    <location>
        <position position="816"/>
    </location>
</feature>
<evidence type="ECO:0000256" key="2">
    <source>
        <dbReference type="ARBA" id="ARBA00022487"/>
    </source>
</evidence>
<gene>
    <name evidence="12" type="primary">ACHE1</name>
    <name evidence="12" type="ORF">g.19415</name>
</gene>
<dbReference type="InterPro" id="IPR029058">
    <property type="entry name" value="AB_hydrolase_fold"/>
</dbReference>
<dbReference type="GO" id="GO:0019695">
    <property type="term" value="P:choline metabolic process"/>
    <property type="evidence" value="ECO:0007669"/>
    <property type="project" value="TreeGrafter"/>
</dbReference>
<feature type="domain" description="Carboxylesterase type B" evidence="11">
    <location>
        <begin position="237"/>
        <end position="619"/>
    </location>
</feature>
<dbReference type="PROSITE" id="PS00122">
    <property type="entry name" value="CARBOXYLESTERASE_B_1"/>
    <property type="match status" value="1"/>
</dbReference>